<dbReference type="PANTHER" id="PTHR12683">
    <property type="entry name" value="CDK-ACTIVATING KINASE ASSEMBLY FACTOR MAT1"/>
    <property type="match status" value="1"/>
</dbReference>
<evidence type="ECO:0000313" key="21">
    <source>
        <dbReference type="EMBL" id="CAF3805269.1"/>
    </source>
</evidence>
<dbReference type="InterPro" id="IPR056743">
    <property type="entry name" value="TRM5-TYW2-like_MTfase"/>
</dbReference>
<dbReference type="NCBIfam" id="TIGR00570">
    <property type="entry name" value="cdk7"/>
    <property type="match status" value="1"/>
</dbReference>
<dbReference type="InterPro" id="IPR057657">
    <property type="entry name" value="MAT1_CAK-anch"/>
</dbReference>
<keyword evidence="9 16" id="KW-0863">Zinc-finger</keyword>
<dbReference type="Proteomes" id="UP000681967">
    <property type="component" value="Unassembled WGS sequence"/>
</dbReference>
<dbReference type="GO" id="GO:0006357">
    <property type="term" value="P:regulation of transcription by RNA polymerase II"/>
    <property type="evidence" value="ECO:0007669"/>
    <property type="project" value="TreeGrafter"/>
</dbReference>
<evidence type="ECO:0000256" key="12">
    <source>
        <dbReference type="ARBA" id="ARBA00023242"/>
    </source>
</evidence>
<dbReference type="SUPFAM" id="SSF57850">
    <property type="entry name" value="RING/U-box"/>
    <property type="match status" value="1"/>
</dbReference>
<evidence type="ECO:0000313" key="22">
    <source>
        <dbReference type="EMBL" id="CAF3832510.1"/>
    </source>
</evidence>
<dbReference type="InterPro" id="IPR013083">
    <property type="entry name" value="Znf_RING/FYVE/PHD"/>
</dbReference>
<dbReference type="SMART" id="SM00184">
    <property type="entry name" value="RING"/>
    <property type="match status" value="1"/>
</dbReference>
<dbReference type="Proteomes" id="UP000681720">
    <property type="component" value="Unassembled WGS sequence"/>
</dbReference>
<dbReference type="Gene3D" id="3.40.50.150">
    <property type="entry name" value="Vaccinia Virus protein VP39"/>
    <property type="match status" value="1"/>
</dbReference>
<dbReference type="InterPro" id="IPR029063">
    <property type="entry name" value="SAM-dependent_MTases_sf"/>
</dbReference>
<keyword evidence="4 15" id="KW-0489">Methyltransferase</keyword>
<dbReference type="Pfam" id="PF25133">
    <property type="entry name" value="TYW2_N_2"/>
    <property type="match status" value="1"/>
</dbReference>
<feature type="binding site" evidence="15">
    <location>
        <position position="636"/>
    </location>
    <ligand>
        <name>S-adenosyl-L-methionine</name>
        <dbReference type="ChEBI" id="CHEBI:59789"/>
    </ligand>
</feature>
<reference evidence="20" key="1">
    <citation type="submission" date="2021-02" db="EMBL/GenBank/DDBJ databases">
        <authorList>
            <person name="Nowell W R."/>
        </authorList>
    </citation>
    <scope>NUCLEOTIDE SEQUENCE</scope>
</reference>
<gene>
    <name evidence="21" type="ORF">BYL167_LOCUS3228</name>
    <name evidence="20" type="ORF">CJN711_LOCUS31420</name>
    <name evidence="22" type="ORF">GIL414_LOCUS2890</name>
    <name evidence="23" type="ORF">UXM345_LOCUS8552</name>
</gene>
<dbReference type="SUPFAM" id="SSF53335">
    <property type="entry name" value="S-adenosyl-L-methionine-dependent methyltransferases"/>
    <property type="match status" value="1"/>
</dbReference>
<evidence type="ECO:0000256" key="4">
    <source>
        <dbReference type="ARBA" id="ARBA00022603"/>
    </source>
</evidence>
<feature type="coiled-coil region" evidence="17">
    <location>
        <begin position="114"/>
        <end position="188"/>
    </location>
</feature>
<dbReference type="GO" id="GO:0052906">
    <property type="term" value="F:tRNA (guanine(37)-N1)-methyltransferase activity"/>
    <property type="evidence" value="ECO:0007669"/>
    <property type="project" value="UniProtKB-UniRule"/>
</dbReference>
<feature type="binding site" evidence="15">
    <location>
        <begin position="605"/>
        <end position="606"/>
    </location>
    <ligand>
        <name>S-adenosyl-L-methionine</name>
        <dbReference type="ChEBI" id="CHEBI:59789"/>
    </ligand>
</feature>
<organism evidence="20 24">
    <name type="scientific">Rotaria magnacalcarata</name>
    <dbReference type="NCBI Taxonomy" id="392030"/>
    <lineage>
        <taxon>Eukaryota</taxon>
        <taxon>Metazoa</taxon>
        <taxon>Spiralia</taxon>
        <taxon>Gnathifera</taxon>
        <taxon>Rotifera</taxon>
        <taxon>Eurotatoria</taxon>
        <taxon>Bdelloidea</taxon>
        <taxon>Philodinida</taxon>
        <taxon>Philodinidae</taxon>
        <taxon>Rotaria</taxon>
    </lineage>
</organism>
<dbReference type="EMBL" id="CAJOBF010000748">
    <property type="protein sequence ID" value="CAF3864217.1"/>
    <property type="molecule type" value="Genomic_DNA"/>
</dbReference>
<evidence type="ECO:0000256" key="9">
    <source>
        <dbReference type="ARBA" id="ARBA00022771"/>
    </source>
</evidence>
<evidence type="ECO:0000256" key="10">
    <source>
        <dbReference type="ARBA" id="ARBA00022833"/>
    </source>
</evidence>
<comment type="similarity">
    <text evidence="2">Belongs to the class I-like SAM-binding methyltransferase superfamily. TRM5/TYW2 family.</text>
</comment>
<comment type="catalytic activity">
    <reaction evidence="14 15">
        <text>guanosine(37) in tRNA + S-adenosyl-L-methionine = N(1)-methylguanosine(37) in tRNA + S-adenosyl-L-homocysteine + H(+)</text>
        <dbReference type="Rhea" id="RHEA:36899"/>
        <dbReference type="Rhea" id="RHEA-COMP:10145"/>
        <dbReference type="Rhea" id="RHEA-COMP:10147"/>
        <dbReference type="ChEBI" id="CHEBI:15378"/>
        <dbReference type="ChEBI" id="CHEBI:57856"/>
        <dbReference type="ChEBI" id="CHEBI:59789"/>
        <dbReference type="ChEBI" id="CHEBI:73542"/>
        <dbReference type="ChEBI" id="CHEBI:74269"/>
        <dbReference type="EC" id="2.1.1.228"/>
    </reaction>
</comment>
<dbReference type="PROSITE" id="PS00518">
    <property type="entry name" value="ZF_RING_1"/>
    <property type="match status" value="1"/>
</dbReference>
<dbReference type="Pfam" id="PF06391">
    <property type="entry name" value="MAT1"/>
    <property type="match status" value="1"/>
</dbReference>
<evidence type="ECO:0000256" key="6">
    <source>
        <dbReference type="ARBA" id="ARBA00022691"/>
    </source>
</evidence>
<evidence type="ECO:0000313" key="23">
    <source>
        <dbReference type="EMBL" id="CAF3864217.1"/>
    </source>
</evidence>
<protein>
    <recommendedName>
        <fullName evidence="15">tRNA (guanine(37)-N1)-methyltransferase</fullName>
        <ecNumber evidence="15">2.1.1.228</ecNumber>
    </recommendedName>
    <alternativeName>
        <fullName evidence="15">M1G-methyltransferase</fullName>
    </alternativeName>
    <alternativeName>
        <fullName evidence="15">tRNA [GM37] methyltransferase</fullName>
    </alternativeName>
    <alternativeName>
        <fullName evidence="15">tRNA methyltransferase 5 homolog</fullName>
    </alternativeName>
</protein>
<evidence type="ECO:0000256" key="17">
    <source>
        <dbReference type="SAM" id="Coils"/>
    </source>
</evidence>
<dbReference type="Gene3D" id="3.30.40.10">
    <property type="entry name" value="Zinc/RING finger domain, C3HC4 (zinc finger)"/>
    <property type="match status" value="1"/>
</dbReference>
<comment type="caution">
    <text evidence="20">The sequence shown here is derived from an EMBL/GenBank/DDBJ whole genome shotgun (WGS) entry which is preliminary data.</text>
</comment>
<dbReference type="Pfam" id="PF25811">
    <property type="entry name" value="CAK-anch_MAT1"/>
    <property type="match status" value="1"/>
</dbReference>
<comment type="subcellular location">
    <subcellularLocation>
        <location evidence="15">Mitochondrion matrix</location>
    </subcellularLocation>
    <subcellularLocation>
        <location evidence="1 15">Nucleus</location>
    </subcellularLocation>
    <subcellularLocation>
        <location evidence="15">Cytoplasm</location>
    </subcellularLocation>
    <text evidence="15">Predominantly in the mitochondria and in the nucleus.</text>
</comment>
<evidence type="ECO:0000256" key="11">
    <source>
        <dbReference type="ARBA" id="ARBA00023128"/>
    </source>
</evidence>
<dbReference type="Pfam" id="PF17121">
    <property type="entry name" value="zf-C3HC4_5"/>
    <property type="match status" value="1"/>
</dbReference>
<dbReference type="GO" id="GO:0008270">
    <property type="term" value="F:zinc ion binding"/>
    <property type="evidence" value="ECO:0007669"/>
    <property type="project" value="UniProtKB-KW"/>
</dbReference>
<dbReference type="InterPro" id="IPR025792">
    <property type="entry name" value="tRNA_Gua_MeTrfase_euk"/>
</dbReference>
<evidence type="ECO:0000259" key="18">
    <source>
        <dbReference type="PROSITE" id="PS50089"/>
    </source>
</evidence>
<evidence type="ECO:0000256" key="1">
    <source>
        <dbReference type="ARBA" id="ARBA00004123"/>
    </source>
</evidence>
<dbReference type="GO" id="GO:0061575">
    <property type="term" value="F:cyclin-dependent protein serine/threonine kinase activator activity"/>
    <property type="evidence" value="ECO:0007669"/>
    <property type="project" value="InterPro"/>
</dbReference>
<dbReference type="Pfam" id="PF02475">
    <property type="entry name" value="TRM5-TYW2_MTfase"/>
    <property type="match status" value="1"/>
</dbReference>
<dbReference type="InterPro" id="IPR056744">
    <property type="entry name" value="TRM5/TYW2-like_N"/>
</dbReference>
<feature type="domain" description="RING-type" evidence="18">
    <location>
        <begin position="5"/>
        <end position="49"/>
    </location>
</feature>
<dbReference type="InterPro" id="IPR015877">
    <property type="entry name" value="MAT1_centre"/>
</dbReference>
<evidence type="ECO:0000313" key="24">
    <source>
        <dbReference type="Proteomes" id="UP000663855"/>
    </source>
</evidence>
<dbReference type="HAMAP" id="MF_03152">
    <property type="entry name" value="TRM5"/>
    <property type="match status" value="1"/>
</dbReference>
<dbReference type="PROSITE" id="PS51684">
    <property type="entry name" value="SAM_MT_TRM5_TYW2"/>
    <property type="match status" value="1"/>
</dbReference>
<keyword evidence="11 15" id="KW-0496">Mitochondrion</keyword>
<comment type="function">
    <text evidence="13">Involved in mitochondrial tRNA methylation. Specifically methylates the N1 position of guanosine-37 in various tRNAs. Methylation is not dependent on the nature of the nucleoside 5' of the target nucleoside. This is the first step in the biosynthesis of wybutosine (yW), a modified base adjacent to the anticodon of tRNAs and required for accurate decoding.</text>
</comment>
<dbReference type="GO" id="GO:0005759">
    <property type="term" value="C:mitochondrial matrix"/>
    <property type="evidence" value="ECO:0007669"/>
    <property type="project" value="UniProtKB-SubCell"/>
</dbReference>
<dbReference type="Gene3D" id="3.30.300.110">
    <property type="entry name" value="Met-10+ protein-like domains"/>
    <property type="match status" value="1"/>
</dbReference>
<keyword evidence="3 15" id="KW-0963">Cytoplasm</keyword>
<keyword evidence="6 15" id="KW-0949">S-adenosyl-L-methionine</keyword>
<proteinExistence type="inferred from homology"/>
<feature type="binding site" evidence="15">
    <location>
        <position position="536"/>
    </location>
    <ligand>
        <name>S-adenosyl-L-methionine</name>
        <dbReference type="ChEBI" id="CHEBI:59789"/>
    </ligand>
</feature>
<evidence type="ECO:0000256" key="15">
    <source>
        <dbReference type="HAMAP-Rule" id="MF_03152"/>
    </source>
</evidence>
<evidence type="ECO:0000256" key="13">
    <source>
        <dbReference type="ARBA" id="ARBA00045951"/>
    </source>
</evidence>
<evidence type="ECO:0000256" key="3">
    <source>
        <dbReference type="ARBA" id="ARBA00022490"/>
    </source>
</evidence>
<dbReference type="EC" id="2.1.1.228" evidence="15"/>
<comment type="subunit">
    <text evidence="15">Monomer.</text>
</comment>
<evidence type="ECO:0000256" key="5">
    <source>
        <dbReference type="ARBA" id="ARBA00022679"/>
    </source>
</evidence>
<keyword evidence="17" id="KW-0175">Coiled coil</keyword>
<keyword evidence="7 15" id="KW-0819">tRNA processing</keyword>
<evidence type="ECO:0000256" key="8">
    <source>
        <dbReference type="ARBA" id="ARBA00022723"/>
    </source>
</evidence>
<dbReference type="GO" id="GO:0005675">
    <property type="term" value="C:transcription factor TFIIH holo complex"/>
    <property type="evidence" value="ECO:0007669"/>
    <property type="project" value="InterPro"/>
</dbReference>
<dbReference type="Proteomes" id="UP000663842">
    <property type="component" value="Unassembled WGS sequence"/>
</dbReference>
<feature type="domain" description="SAM-dependent methyltransferase TRM5/TYW2-type" evidence="19">
    <location>
        <begin position="447"/>
        <end position="722"/>
    </location>
</feature>
<dbReference type="InterPro" id="IPR004575">
    <property type="entry name" value="MAT1/Tfb3"/>
</dbReference>
<dbReference type="EMBL" id="CAJOBH010000610">
    <property type="protein sequence ID" value="CAF3805269.1"/>
    <property type="molecule type" value="Genomic_DNA"/>
</dbReference>
<sequence length="735" mass="86410">MDISCPQCQTTKYRNPKMKLMVSKCGHSLCENCVEFKFSKGVGYCPTCKTELKKSGFRYQIFEDAFVELEVDIRKRILKDFNRKEQDFESLDAYNDYLELLETYIFNLTNKVDVEETERKIAEYKEANKDIINKNRGKLTNDEIFIEHLIEQERTAEEMRRKVYEQELQKEQEAKQRVKNDLMEALLQTDGNVDQVLRRGIEDLEKKRKEDVQPIMPNMIKREEDILISLTSDQNQQRLFEYIPPVYEHQGPPVPEKNDLEQLGYLDHVRQERPVERAGGYTREYPCLRAIEEAFDMLLFVKENSLINIKQEATQENEPMEIPPSVKGMTELNRDEFTQTITVPYINIPVECMQSKQLKDILLILPSFKNVRDLEPRLKQISLDPDVIQTKEDIIKRIPSIEEYVEQSFDFIQIIITYANYTIEQIIKGILPDDLMKDKNVNNGSGYSLIGHIAHFNLRDEVLPYKHIIAQVVLDKLPHVKTVVNKLHEIDSVYRNFELEILAGDPNTIVKCRESKATFEFDFAKVYWNPRLSTEHERIIELLRPNDLVFDVCAGVGPFVVPASKFGCLVYANDINPECFKWMNVNFKRNQPKNSLREYHLFNLDGREFLRTIALPQIEHYQKQGQLNIKIVILMNLPGLAITFLDVISEWLSIDIEEKQQWKLPIHIYCYTFSRGEDRVEDVRTRLNLILPSVDNDQVSYRFVRQVAPNKDMMCIHIRFYDKKVEDDKKRNCSE</sequence>
<dbReference type="FunFam" id="3.30.300.110:FF:000001">
    <property type="entry name" value="tRNA (guanine(37)-N1)-methyltransferase"/>
    <property type="match status" value="1"/>
</dbReference>
<accession>A0A815Y1W2</accession>
<dbReference type="PROSITE" id="PS50089">
    <property type="entry name" value="ZF_RING_2"/>
    <property type="match status" value="1"/>
</dbReference>
<dbReference type="InterPro" id="IPR030382">
    <property type="entry name" value="MeTrfase_TRM5/TYW2"/>
</dbReference>
<comment type="similarity">
    <text evidence="15">Belongs to the TRM5 / TYW2 family.</text>
</comment>
<comment type="function">
    <text evidence="15">Specifically methylates the N1 position of guanosine-37 in various cytoplasmic and mitochondrial tRNAs. Methylation is not dependent on the nature of the nucleoside 5' of the target nucleoside. This is the first step in the biosynthesis of wybutosine (yW), a modified base adjacent to the anticodon of tRNAs and required for accurate decoding.</text>
</comment>
<dbReference type="Proteomes" id="UP000663855">
    <property type="component" value="Unassembled WGS sequence"/>
</dbReference>
<feature type="binding site" evidence="15">
    <location>
        <begin position="574"/>
        <end position="575"/>
    </location>
    <ligand>
        <name>S-adenosyl-L-methionine</name>
        <dbReference type="ChEBI" id="CHEBI:59789"/>
    </ligand>
</feature>
<evidence type="ECO:0000259" key="19">
    <source>
        <dbReference type="PROSITE" id="PS51684"/>
    </source>
</evidence>
<keyword evidence="10" id="KW-0862">Zinc</keyword>
<dbReference type="AlphaFoldDB" id="A0A815Y1W2"/>
<keyword evidence="5 15" id="KW-0808">Transferase</keyword>
<keyword evidence="12 15" id="KW-0539">Nucleus</keyword>
<name>A0A815Y1W2_9BILA</name>
<keyword evidence="8" id="KW-0479">Metal-binding</keyword>
<evidence type="ECO:0000256" key="7">
    <source>
        <dbReference type="ARBA" id="ARBA00022694"/>
    </source>
</evidence>
<dbReference type="EMBL" id="CAJNOV010014952">
    <property type="protein sequence ID" value="CAF1564577.1"/>
    <property type="molecule type" value="Genomic_DNA"/>
</dbReference>
<dbReference type="GO" id="GO:0070901">
    <property type="term" value="P:mitochondrial tRNA methylation"/>
    <property type="evidence" value="ECO:0007669"/>
    <property type="project" value="UniProtKB-ARBA"/>
</dbReference>
<dbReference type="InterPro" id="IPR017907">
    <property type="entry name" value="Znf_RING_CS"/>
</dbReference>
<dbReference type="PANTHER" id="PTHR12683:SF13">
    <property type="entry name" value="CDK-ACTIVATING KINASE ASSEMBLY FACTOR MAT1"/>
    <property type="match status" value="1"/>
</dbReference>
<evidence type="ECO:0000256" key="2">
    <source>
        <dbReference type="ARBA" id="ARBA00009775"/>
    </source>
</evidence>
<dbReference type="InterPro" id="IPR001841">
    <property type="entry name" value="Znf_RING"/>
</dbReference>
<evidence type="ECO:0000313" key="20">
    <source>
        <dbReference type="EMBL" id="CAF1564577.1"/>
    </source>
</evidence>
<evidence type="ECO:0000256" key="14">
    <source>
        <dbReference type="ARBA" id="ARBA00047783"/>
    </source>
</evidence>
<evidence type="ECO:0000256" key="16">
    <source>
        <dbReference type="PROSITE-ProRule" id="PRU00175"/>
    </source>
</evidence>
<dbReference type="GO" id="GO:0006289">
    <property type="term" value="P:nucleotide-excision repair"/>
    <property type="evidence" value="ECO:0007669"/>
    <property type="project" value="InterPro"/>
</dbReference>
<dbReference type="EMBL" id="CAJOBJ010000594">
    <property type="protein sequence ID" value="CAF3832510.1"/>
    <property type="molecule type" value="Genomic_DNA"/>
</dbReference>